<accession>S7MMS2</accession>
<gene>
    <name evidence="2" type="ORF">D623_10015905</name>
</gene>
<proteinExistence type="predicted"/>
<evidence type="ECO:0000313" key="3">
    <source>
        <dbReference type="Proteomes" id="UP000052978"/>
    </source>
</evidence>
<evidence type="ECO:0000313" key="2">
    <source>
        <dbReference type="EMBL" id="EPQ04800.1"/>
    </source>
</evidence>
<dbReference type="EMBL" id="KE161657">
    <property type="protein sequence ID" value="EPQ04800.1"/>
    <property type="molecule type" value="Genomic_DNA"/>
</dbReference>
<feature type="transmembrane region" description="Helical" evidence="1">
    <location>
        <begin position="128"/>
        <end position="152"/>
    </location>
</feature>
<keyword evidence="1" id="KW-0812">Transmembrane</keyword>
<dbReference type="AlphaFoldDB" id="S7MMS2"/>
<organism evidence="2 3">
    <name type="scientific">Myotis brandtii</name>
    <name type="common">Brandt's bat</name>
    <dbReference type="NCBI Taxonomy" id="109478"/>
    <lineage>
        <taxon>Eukaryota</taxon>
        <taxon>Metazoa</taxon>
        <taxon>Chordata</taxon>
        <taxon>Craniata</taxon>
        <taxon>Vertebrata</taxon>
        <taxon>Euteleostomi</taxon>
        <taxon>Mammalia</taxon>
        <taxon>Eutheria</taxon>
        <taxon>Laurasiatheria</taxon>
        <taxon>Chiroptera</taxon>
        <taxon>Yangochiroptera</taxon>
        <taxon>Vespertilionidae</taxon>
        <taxon>Myotis</taxon>
    </lineage>
</organism>
<dbReference type="PANTHER" id="PTHR19229:SF101">
    <property type="entry name" value="ATP-BINDING CASSETTE, SUB-FAMILY A (ABC1), MEMBER 16"/>
    <property type="match status" value="1"/>
</dbReference>
<feature type="transmembrane region" description="Helical" evidence="1">
    <location>
        <begin position="86"/>
        <end position="107"/>
    </location>
</feature>
<evidence type="ECO:0000256" key="1">
    <source>
        <dbReference type="SAM" id="Phobius"/>
    </source>
</evidence>
<reference evidence="2 3" key="1">
    <citation type="journal article" date="2013" name="Nat. Commun.">
        <title>Genome analysis reveals insights into physiology and longevity of the Brandt's bat Myotis brandtii.</title>
        <authorList>
            <person name="Seim I."/>
            <person name="Fang X."/>
            <person name="Xiong Z."/>
            <person name="Lobanov A.V."/>
            <person name="Huang Z."/>
            <person name="Ma S."/>
            <person name="Feng Y."/>
            <person name="Turanov A.A."/>
            <person name="Zhu Y."/>
            <person name="Lenz T.L."/>
            <person name="Gerashchenko M.V."/>
            <person name="Fan D."/>
            <person name="Hee Yim S."/>
            <person name="Yao X."/>
            <person name="Jordan D."/>
            <person name="Xiong Y."/>
            <person name="Ma Y."/>
            <person name="Lyapunov A.N."/>
            <person name="Chen G."/>
            <person name="Kulakova O.I."/>
            <person name="Sun Y."/>
            <person name="Lee S.G."/>
            <person name="Bronson R.T."/>
            <person name="Moskalev A.A."/>
            <person name="Sunyaev S.R."/>
            <person name="Zhang G."/>
            <person name="Krogh A."/>
            <person name="Wang J."/>
            <person name="Gladyshev V.N."/>
        </authorList>
    </citation>
    <scope>NUCLEOTIDE SEQUENCE [LARGE SCALE GENOMIC DNA]</scope>
</reference>
<keyword evidence="2" id="KW-0067">ATP-binding</keyword>
<dbReference type="GO" id="GO:0140359">
    <property type="term" value="F:ABC-type transporter activity"/>
    <property type="evidence" value="ECO:0007669"/>
    <property type="project" value="InterPro"/>
</dbReference>
<dbReference type="Proteomes" id="UP000052978">
    <property type="component" value="Unassembled WGS sequence"/>
</dbReference>
<keyword evidence="1" id="KW-1133">Transmembrane helix</keyword>
<sequence>MGSTKHVYCSSSNFVDYKKNKENYNDSNGYIREGFLAVQHALDKAIMLYHGGRAAQKLFDGISVLIQRFPHPAYSEDRLIMSLHGFLPLMFILMFSPTVLSTMRALVSEKEKRLKIFNEPIFRYSDSSFIFVFFMCYAIASIFFGFMVSTFFSKEQLQLPLAQGD</sequence>
<dbReference type="GO" id="GO:0005524">
    <property type="term" value="F:ATP binding"/>
    <property type="evidence" value="ECO:0007669"/>
    <property type="project" value="UniProtKB-KW"/>
</dbReference>
<keyword evidence="1" id="KW-0472">Membrane</keyword>
<keyword evidence="3" id="KW-1185">Reference proteome</keyword>
<dbReference type="InterPro" id="IPR026082">
    <property type="entry name" value="ABCA"/>
</dbReference>
<dbReference type="PANTHER" id="PTHR19229">
    <property type="entry name" value="ATP-BINDING CASSETTE TRANSPORTER SUBFAMILY A ABCA"/>
    <property type="match status" value="1"/>
</dbReference>
<name>S7MMS2_MYOBR</name>
<keyword evidence="2" id="KW-0547">Nucleotide-binding</keyword>
<dbReference type="GO" id="GO:0005319">
    <property type="term" value="F:lipid transporter activity"/>
    <property type="evidence" value="ECO:0007669"/>
    <property type="project" value="TreeGrafter"/>
</dbReference>
<protein>
    <submittedName>
        <fullName evidence="2">ATP-binding cassette sub-family A member 3</fullName>
    </submittedName>
</protein>
<dbReference type="GO" id="GO:0016020">
    <property type="term" value="C:membrane"/>
    <property type="evidence" value="ECO:0007669"/>
    <property type="project" value="InterPro"/>
</dbReference>